<dbReference type="PANTHER" id="PTHR46401:SF2">
    <property type="entry name" value="GLYCOSYLTRANSFERASE WBBK-RELATED"/>
    <property type="match status" value="1"/>
</dbReference>
<dbReference type="GO" id="GO:0016757">
    <property type="term" value="F:glycosyltransferase activity"/>
    <property type="evidence" value="ECO:0007669"/>
    <property type="project" value="UniProtKB-KW"/>
</dbReference>
<dbReference type="InterPro" id="IPR001296">
    <property type="entry name" value="Glyco_trans_1"/>
</dbReference>
<name>A0ABX2D3A3_9CYAN</name>
<accession>A0ABX2D3A3</accession>
<dbReference type="Gene3D" id="3.40.50.2000">
    <property type="entry name" value="Glycogen Phosphorylase B"/>
    <property type="match status" value="2"/>
</dbReference>
<gene>
    <name evidence="3" type="primary">kanE_4</name>
    <name evidence="3" type="ORF">E5S67_04890</name>
</gene>
<dbReference type="CDD" id="cd03801">
    <property type="entry name" value="GT4_PimA-like"/>
    <property type="match status" value="1"/>
</dbReference>
<sequence length="385" mass="43642">MVDRNELRIAWLVPEVELGAYWQPVLREFTKIFKNTVFYTGRVWSGFDPTLPGASAIQLVGETKFVETEKIETGYDRGFIVVSPSIIGYLLKFRPHVVFPQAFSLWTVIVAFLKPLLRWKIAIIYDGSSPNTDFRDSSFRTFVRRILVRFADAFVANSNAGKKYLMEVLNVPEDKIFTRTYLVPDAGALLKRLDQTQPPNLQLKRPIFLYVGRITARKGIQTLLEACAILKNQGYVDYSLLIIGKGDQRKELETFIKECDFEEQVTWAGWVDYGNLGAYFQQADIFVFPTFEDVWGMVVPEAMVLGKPVLCSNGAASCELIMSGENGYIFDPSSAKELADKMQSFLENPDLIKSMGECSRQIISQKTPETAAKAYIEVTSFLMEK</sequence>
<dbReference type="EC" id="2.4.1.301" evidence="3"/>
<keyword evidence="3" id="KW-0328">Glycosyltransferase</keyword>
<feature type="domain" description="Glycosyl transferase family 1" evidence="2">
    <location>
        <begin position="196"/>
        <end position="360"/>
    </location>
</feature>
<dbReference type="Proteomes" id="UP000702425">
    <property type="component" value="Unassembled WGS sequence"/>
</dbReference>
<keyword evidence="1 3" id="KW-0808">Transferase</keyword>
<proteinExistence type="predicted"/>
<dbReference type="RefSeq" id="WP_172190951.1">
    <property type="nucleotide sequence ID" value="NZ_CAWPPK010000018.1"/>
</dbReference>
<dbReference type="EMBL" id="SRRZ01000114">
    <property type="protein sequence ID" value="NQE37122.1"/>
    <property type="molecule type" value="Genomic_DNA"/>
</dbReference>
<dbReference type="PANTHER" id="PTHR46401">
    <property type="entry name" value="GLYCOSYLTRANSFERASE WBBK-RELATED"/>
    <property type="match status" value="1"/>
</dbReference>
<evidence type="ECO:0000256" key="1">
    <source>
        <dbReference type="ARBA" id="ARBA00022679"/>
    </source>
</evidence>
<organism evidence="3 4">
    <name type="scientific">Microcoleus asticus IPMA8</name>
    <dbReference type="NCBI Taxonomy" id="2563858"/>
    <lineage>
        <taxon>Bacteria</taxon>
        <taxon>Bacillati</taxon>
        <taxon>Cyanobacteriota</taxon>
        <taxon>Cyanophyceae</taxon>
        <taxon>Oscillatoriophycideae</taxon>
        <taxon>Oscillatoriales</taxon>
        <taxon>Microcoleaceae</taxon>
        <taxon>Microcoleus</taxon>
        <taxon>Microcoleus asticus</taxon>
    </lineage>
</organism>
<keyword evidence="4" id="KW-1185">Reference proteome</keyword>
<dbReference type="SUPFAM" id="SSF53756">
    <property type="entry name" value="UDP-Glycosyltransferase/glycogen phosphorylase"/>
    <property type="match status" value="1"/>
</dbReference>
<evidence type="ECO:0000313" key="3">
    <source>
        <dbReference type="EMBL" id="NQE37122.1"/>
    </source>
</evidence>
<dbReference type="Pfam" id="PF00534">
    <property type="entry name" value="Glycos_transf_1"/>
    <property type="match status" value="1"/>
</dbReference>
<evidence type="ECO:0000259" key="2">
    <source>
        <dbReference type="Pfam" id="PF00534"/>
    </source>
</evidence>
<reference evidence="3 4" key="1">
    <citation type="journal article" date="2020" name="Sci. Rep.">
        <title>A novel cyanobacterial geosmin producer, revising GeoA distribution and dispersion patterns in Bacteria.</title>
        <authorList>
            <person name="Churro C."/>
            <person name="Semedo-Aguiar A.P."/>
            <person name="Silva A.D."/>
            <person name="Pereira-Leal J.B."/>
            <person name="Leite R.B."/>
        </authorList>
    </citation>
    <scope>NUCLEOTIDE SEQUENCE [LARGE SCALE GENOMIC DNA]</scope>
    <source>
        <strain evidence="3 4">IPMA8</strain>
    </source>
</reference>
<protein>
    <submittedName>
        <fullName evidence="3">Alpha-D-kanosaminyltransferase</fullName>
        <ecNumber evidence="3">2.4.1.301</ecNumber>
    </submittedName>
</protein>
<comment type="caution">
    <text evidence="3">The sequence shown here is derived from an EMBL/GenBank/DDBJ whole genome shotgun (WGS) entry which is preliminary data.</text>
</comment>
<evidence type="ECO:0000313" key="4">
    <source>
        <dbReference type="Proteomes" id="UP000702425"/>
    </source>
</evidence>